<comment type="caution">
    <text evidence="2">The sequence shown here is derived from an EMBL/GenBank/DDBJ whole genome shotgun (WGS) entry which is preliminary data.</text>
</comment>
<dbReference type="Pfam" id="PF05708">
    <property type="entry name" value="Peptidase_C92"/>
    <property type="match status" value="1"/>
</dbReference>
<reference evidence="3" key="1">
    <citation type="journal article" date="2019" name="Int. J. Syst. Evol. Microbiol.">
        <title>Halobacteriovorax valvorus sp. nov., a novel prokaryotic predator isolated from coastal seawater of China.</title>
        <authorList>
            <person name="Chen M.-X."/>
        </authorList>
    </citation>
    <scope>NUCLEOTIDE SEQUENCE [LARGE SCALE GENOMIC DNA]</scope>
    <source>
        <strain evidence="3">BL9</strain>
    </source>
</reference>
<proteinExistence type="predicted"/>
<protein>
    <recommendedName>
        <fullName evidence="4">Poxvirus G6</fullName>
    </recommendedName>
</protein>
<dbReference type="RefSeq" id="WP_115362523.1">
    <property type="nucleotide sequence ID" value="NZ_QDKL01000003.1"/>
</dbReference>
<feature type="signal peptide" evidence="1">
    <location>
        <begin position="1"/>
        <end position="23"/>
    </location>
</feature>
<dbReference type="InterPro" id="IPR038765">
    <property type="entry name" value="Papain-like_cys_pep_sf"/>
</dbReference>
<organism evidence="2 3">
    <name type="scientific">Halobacteriovorax vibrionivorans</name>
    <dbReference type="NCBI Taxonomy" id="2152716"/>
    <lineage>
        <taxon>Bacteria</taxon>
        <taxon>Pseudomonadati</taxon>
        <taxon>Bdellovibrionota</taxon>
        <taxon>Bacteriovoracia</taxon>
        <taxon>Bacteriovoracales</taxon>
        <taxon>Halobacteriovoraceae</taxon>
        <taxon>Halobacteriovorax</taxon>
    </lineage>
</organism>
<keyword evidence="1" id="KW-0732">Signal</keyword>
<dbReference type="SUPFAM" id="SSF54001">
    <property type="entry name" value="Cysteine proteinases"/>
    <property type="match status" value="1"/>
</dbReference>
<keyword evidence="3" id="KW-1185">Reference proteome</keyword>
<evidence type="ECO:0000256" key="1">
    <source>
        <dbReference type="SAM" id="SignalP"/>
    </source>
</evidence>
<dbReference type="PROSITE" id="PS51257">
    <property type="entry name" value="PROKAR_LIPOPROTEIN"/>
    <property type="match status" value="1"/>
</dbReference>
<dbReference type="Gene3D" id="3.90.1720.10">
    <property type="entry name" value="endopeptidase domain like (from Nostoc punctiforme)"/>
    <property type="match status" value="1"/>
</dbReference>
<name>A0ABY0IC76_9BACT</name>
<dbReference type="Proteomes" id="UP000443582">
    <property type="component" value="Unassembled WGS sequence"/>
</dbReference>
<accession>A0ABY0IC76</accession>
<feature type="chain" id="PRO_5045345145" description="Poxvirus G6" evidence="1">
    <location>
        <begin position="24"/>
        <end position="537"/>
    </location>
</feature>
<evidence type="ECO:0000313" key="3">
    <source>
        <dbReference type="Proteomes" id="UP000443582"/>
    </source>
</evidence>
<gene>
    <name evidence="2" type="ORF">DAY19_11360</name>
</gene>
<sequence>MFKKKTIAVVLSSLLLMASCTSKHEKYNNRVISSVNLYGPELETYYDHEHLENFQNRVEEILVWRHKAIDFIIELEEQKVLKSNQITKIHEEGTETYKSFRDAVWPNVENAKWITDKYNEINIIEQGRSEILDKRKKVKKPGPRNKDRHDDYRWVRYKEININPQDELGKSLIYDIKTAIATSLVMYDNYMIVLSQIQEMKKIRHLVNYDNADLKNQLAKITYSFNKYDNYNRIERGLKLYDDLVNYYIKHDVIPDRANYYLDSLIQSSQSFVKLDKEFKSGIFGRKVSMIWRYITDYFKESKNNVTHVVSQGFGNTAGLVQTRKGKLYDPSPQRVAELEAQLEPLDILLEKTPFRLTDKFIPGHWGHVAIWTGNKQQLQELGIWDHPEVVPFHDEIENKGKRIIEALRPGVQYNTLHHFMDIDDLAAVRHQINLTREEKQDYLINAFRQIGKVYDFNFDVETDERIVCSELAYVTFDDMDWPIAKAAGRYTISPDNVGEKVGPGLEFKTVLLIHDGKEVGGDLDSSFRKLMKDSTL</sequence>
<dbReference type="InterPro" id="IPR024453">
    <property type="entry name" value="Peptidase_C92"/>
</dbReference>
<evidence type="ECO:0008006" key="4">
    <source>
        <dbReference type="Google" id="ProtNLM"/>
    </source>
</evidence>
<evidence type="ECO:0000313" key="2">
    <source>
        <dbReference type="EMBL" id="RZF20575.1"/>
    </source>
</evidence>
<dbReference type="EMBL" id="QDKL01000003">
    <property type="protein sequence ID" value="RZF20575.1"/>
    <property type="molecule type" value="Genomic_DNA"/>
</dbReference>